<keyword evidence="8" id="KW-1185">Reference proteome</keyword>
<dbReference type="OrthoDB" id="9786771at2"/>
<dbReference type="KEGG" id="saga:M5M_03675"/>
<protein>
    <recommendedName>
        <fullName evidence="3">Large ribosomal RNA subunit accumulation protein YceD</fullName>
    </recommendedName>
    <alternativeName>
        <fullName evidence="5">23S rRNA accumulation protein YceD</fullName>
    </alternativeName>
</protein>
<dbReference type="Pfam" id="PF02620">
    <property type="entry name" value="YceD"/>
    <property type="match status" value="1"/>
</dbReference>
<dbReference type="PANTHER" id="PTHR38099">
    <property type="entry name" value="LARGE RIBOSOMAL RNA SUBUNIT ACCUMULATION PROTEIN YCED"/>
    <property type="match status" value="1"/>
</dbReference>
<dbReference type="HOGENOM" id="CLU_094127_2_0_6"/>
<evidence type="ECO:0000256" key="1">
    <source>
        <dbReference type="ARBA" id="ARBA00002868"/>
    </source>
</evidence>
<dbReference type="EMBL" id="CP003746">
    <property type="protein sequence ID" value="AFU97944.1"/>
    <property type="molecule type" value="Genomic_DNA"/>
</dbReference>
<dbReference type="AlphaFoldDB" id="K4KFT8"/>
<name>K4KFT8_SIMAS</name>
<reference evidence="7 8" key="1">
    <citation type="journal article" date="2013" name="Genome Announc.">
        <title>Complete genome sequence of Simiduia agarivorans SA1(T), a marine bacterium able to degrade a variety of polysaccharides.</title>
        <authorList>
            <person name="Lin S.Y."/>
            <person name="Shieh W.Y."/>
            <person name="Chen J.S."/>
            <person name="Tang S.L."/>
        </authorList>
    </citation>
    <scope>NUCLEOTIDE SEQUENCE [LARGE SCALE GENOMIC DNA]</scope>
    <source>
        <strain evidence="8">DSM 21679 / JCM 13881 / BCRC 17597 / SA1</strain>
    </source>
</reference>
<dbReference type="GO" id="GO:0005829">
    <property type="term" value="C:cytosol"/>
    <property type="evidence" value="ECO:0007669"/>
    <property type="project" value="TreeGrafter"/>
</dbReference>
<evidence type="ECO:0000256" key="5">
    <source>
        <dbReference type="ARBA" id="ARBA00031841"/>
    </source>
</evidence>
<evidence type="ECO:0000256" key="2">
    <source>
        <dbReference type="ARBA" id="ARBA00010740"/>
    </source>
</evidence>
<organism evidence="7 8">
    <name type="scientific">Simiduia agarivorans (strain DSM 21679 / JCM 13881 / BCRC 17597 / SA1)</name>
    <dbReference type="NCBI Taxonomy" id="1117647"/>
    <lineage>
        <taxon>Bacteria</taxon>
        <taxon>Pseudomonadati</taxon>
        <taxon>Pseudomonadota</taxon>
        <taxon>Gammaproteobacteria</taxon>
        <taxon>Cellvibrionales</taxon>
        <taxon>Cellvibrionaceae</taxon>
        <taxon>Simiduia</taxon>
    </lineage>
</organism>
<feature type="region of interest" description="Disordered" evidence="6">
    <location>
        <begin position="154"/>
        <end position="179"/>
    </location>
</feature>
<dbReference type="InterPro" id="IPR039255">
    <property type="entry name" value="YceD_bac"/>
</dbReference>
<accession>K4KFT8</accession>
<sequence>MSDAPSKQSLPRLVDPRKFAQKGVSLSGYVLLTDMPRLAEAVEGGAKEIEVHLDFGRDQQGAKTLVGEARAEVSVMCQRCLQPTQYELIAPIALAVVWNEDQAKNLPKSLDPWILDEGVADLYQAIEEELLLALPMVAYHEEKCIDASMLQAGEVEPEQSEDTSNNPFKVLEQLKGSPK</sequence>
<evidence type="ECO:0000256" key="6">
    <source>
        <dbReference type="SAM" id="MobiDB-lite"/>
    </source>
</evidence>
<dbReference type="eggNOG" id="COG1399">
    <property type="taxonomic scope" value="Bacteria"/>
</dbReference>
<evidence type="ECO:0000256" key="4">
    <source>
        <dbReference type="ARBA" id="ARBA00022517"/>
    </source>
</evidence>
<dbReference type="STRING" id="1117647.M5M_03675"/>
<keyword evidence="4" id="KW-0690">Ribosome biogenesis</keyword>
<proteinExistence type="inferred from homology"/>
<dbReference type="Proteomes" id="UP000000466">
    <property type="component" value="Chromosome"/>
</dbReference>
<comment type="function">
    <text evidence="1">Plays a role in synthesis, processing and/or stability of 23S rRNA.</text>
</comment>
<evidence type="ECO:0000313" key="7">
    <source>
        <dbReference type="EMBL" id="AFU97944.1"/>
    </source>
</evidence>
<dbReference type="GO" id="GO:0042254">
    <property type="term" value="P:ribosome biogenesis"/>
    <property type="evidence" value="ECO:0007669"/>
    <property type="project" value="UniProtKB-KW"/>
</dbReference>
<evidence type="ECO:0000313" key="8">
    <source>
        <dbReference type="Proteomes" id="UP000000466"/>
    </source>
</evidence>
<evidence type="ECO:0000256" key="3">
    <source>
        <dbReference type="ARBA" id="ARBA00015716"/>
    </source>
</evidence>
<comment type="similarity">
    <text evidence="2">Belongs to the DUF177 domain family.</text>
</comment>
<dbReference type="PANTHER" id="PTHR38099:SF1">
    <property type="entry name" value="LARGE RIBOSOMAL RNA SUBUNIT ACCUMULATION PROTEIN YCED"/>
    <property type="match status" value="1"/>
</dbReference>
<gene>
    <name evidence="7" type="ordered locus">M5M_03675</name>
</gene>
<dbReference type="InterPro" id="IPR003772">
    <property type="entry name" value="YceD"/>
</dbReference>